<evidence type="ECO:0000313" key="3">
    <source>
        <dbReference type="Proteomes" id="UP000004750"/>
    </source>
</evidence>
<dbReference type="STRING" id="797473.HMPREF9080_00334"/>
<comment type="caution">
    <text evidence="2">The sequence shown here is derived from an EMBL/GenBank/DDBJ whole genome shotgun (WGS) entry which is preliminary data.</text>
</comment>
<evidence type="ECO:0000256" key="1">
    <source>
        <dbReference type="SAM" id="Phobius"/>
    </source>
</evidence>
<proteinExistence type="predicted"/>
<evidence type="ECO:0000313" key="2">
    <source>
        <dbReference type="EMBL" id="EHM55869.1"/>
    </source>
</evidence>
<keyword evidence="1" id="KW-0472">Membrane</keyword>
<dbReference type="HOGENOM" id="CLU_1493612_0_0_6"/>
<gene>
    <name evidence="2" type="ORF">HMPREF9080_00334</name>
</gene>
<keyword evidence="1" id="KW-0812">Transmembrane</keyword>
<protein>
    <submittedName>
        <fullName evidence="2">Uncharacterized protein</fullName>
    </submittedName>
</protein>
<accession>G9ZC58</accession>
<organism evidence="2 3">
    <name type="scientific">Cardiobacterium valvarum F0432</name>
    <dbReference type="NCBI Taxonomy" id="797473"/>
    <lineage>
        <taxon>Bacteria</taxon>
        <taxon>Pseudomonadati</taxon>
        <taxon>Pseudomonadota</taxon>
        <taxon>Gammaproteobacteria</taxon>
        <taxon>Cardiobacteriales</taxon>
        <taxon>Cardiobacteriaceae</taxon>
        <taxon>Cardiobacterium</taxon>
    </lineage>
</organism>
<dbReference type="Proteomes" id="UP000004750">
    <property type="component" value="Unassembled WGS sequence"/>
</dbReference>
<sequence>MSAHVREAARGGVFFEPLCCVGLGKAHRRAGHTARRGNGAQAAIDEPFAAVDVVRAPLVLVFADGAGFPLGLQLFQFFVFVLQDLLAGLNSSRWARALPTTWKILYITNYIYLYLLLDLVNHSQWNMIIVYTLFAPYRFQMPLSFPYQSGHHYHESWHFLTQHPHMLRHKQQHLSSVVQS</sequence>
<name>G9ZC58_9GAMM</name>
<dbReference type="AlphaFoldDB" id="G9ZC58"/>
<keyword evidence="1" id="KW-1133">Transmembrane helix</keyword>
<reference evidence="2 3" key="1">
    <citation type="submission" date="2011-08" db="EMBL/GenBank/DDBJ databases">
        <authorList>
            <person name="Weinstock G."/>
            <person name="Sodergren E."/>
            <person name="Clifton S."/>
            <person name="Fulton L."/>
            <person name="Fulton B."/>
            <person name="Courtney L."/>
            <person name="Fronick C."/>
            <person name="Harrison M."/>
            <person name="Strong C."/>
            <person name="Farmer C."/>
            <person name="Delahaunty K."/>
            <person name="Markovic C."/>
            <person name="Hall O."/>
            <person name="Minx P."/>
            <person name="Tomlinson C."/>
            <person name="Mitreva M."/>
            <person name="Hou S."/>
            <person name="Chen J."/>
            <person name="Wollam A."/>
            <person name="Pepin K.H."/>
            <person name="Johnson M."/>
            <person name="Bhonagiri V."/>
            <person name="Zhang X."/>
            <person name="Suruliraj S."/>
            <person name="Warren W."/>
            <person name="Chinwalla A."/>
            <person name="Mardis E.R."/>
            <person name="Wilson R.K."/>
        </authorList>
    </citation>
    <scope>NUCLEOTIDE SEQUENCE [LARGE SCALE GENOMIC DNA]</scope>
    <source>
        <strain evidence="2 3">F0432</strain>
    </source>
</reference>
<feature type="transmembrane region" description="Helical" evidence="1">
    <location>
        <begin position="101"/>
        <end position="117"/>
    </location>
</feature>
<dbReference type="EMBL" id="AGCM01000019">
    <property type="protein sequence ID" value="EHM55869.1"/>
    <property type="molecule type" value="Genomic_DNA"/>
</dbReference>